<feature type="coiled-coil region" evidence="1">
    <location>
        <begin position="568"/>
        <end position="595"/>
    </location>
</feature>
<gene>
    <name evidence="4" type="ORF">GRI43_01955</name>
</gene>
<protein>
    <submittedName>
        <fullName evidence="4">CHAT domain-containing protein</fullName>
    </submittedName>
</protein>
<dbReference type="InterPro" id="IPR011990">
    <property type="entry name" value="TPR-like_helical_dom_sf"/>
</dbReference>
<organism evidence="4 5">
    <name type="scientific">Pontixanthobacter luteolus</name>
    <dbReference type="NCBI Taxonomy" id="295089"/>
    <lineage>
        <taxon>Bacteria</taxon>
        <taxon>Pseudomonadati</taxon>
        <taxon>Pseudomonadota</taxon>
        <taxon>Alphaproteobacteria</taxon>
        <taxon>Sphingomonadales</taxon>
        <taxon>Erythrobacteraceae</taxon>
        <taxon>Pontixanthobacter</taxon>
    </lineage>
</organism>
<dbReference type="OrthoDB" id="9787760at2"/>
<evidence type="ECO:0000259" key="3">
    <source>
        <dbReference type="Pfam" id="PF12770"/>
    </source>
</evidence>
<dbReference type="AlphaFoldDB" id="A0A6I4UZF5"/>
<dbReference type="EMBL" id="WTYP01000001">
    <property type="protein sequence ID" value="MXP46156.1"/>
    <property type="molecule type" value="Genomic_DNA"/>
</dbReference>
<evidence type="ECO:0000256" key="1">
    <source>
        <dbReference type="SAM" id="Coils"/>
    </source>
</evidence>
<feature type="chain" id="PRO_5026060774" evidence="2">
    <location>
        <begin position="29"/>
        <end position="1044"/>
    </location>
</feature>
<accession>A0A6I4UZF5</accession>
<feature type="signal peptide" evidence="2">
    <location>
        <begin position="1"/>
        <end position="28"/>
    </location>
</feature>
<keyword evidence="5" id="KW-1185">Reference proteome</keyword>
<evidence type="ECO:0000256" key="2">
    <source>
        <dbReference type="SAM" id="SignalP"/>
    </source>
</evidence>
<comment type="caution">
    <text evidence="4">The sequence shown here is derived from an EMBL/GenBank/DDBJ whole genome shotgun (WGS) entry which is preliminary data.</text>
</comment>
<dbReference type="InterPro" id="IPR024983">
    <property type="entry name" value="CHAT_dom"/>
</dbReference>
<keyword evidence="2" id="KW-0732">Signal</keyword>
<dbReference type="Proteomes" id="UP000471435">
    <property type="component" value="Unassembled WGS sequence"/>
</dbReference>
<sequence>MRNRNNRILASLYAAALIPAGFALPAYAQSGPVLLRDSFPIGDGGGILCQVQDRSVENPAKRSMFDRAWAVVCRDSAQPVSQIYAFRSLSGDPVQAIAGQRRQEIDCSAQTTAANPGVFGGSRTVCKVSGTSLDWSIITLVRGDTTYIAEGFAAYDSASHLALESILDNRIAAGTIDAASTSVADPLSFARVQAETLKPEQALAEGYRRNLGGEYAEASAYFETLQQRLAGEEEINPGEFLVNRALQKSNLGEFGEANRLFAQAEEQTAANPVTSRLQRNFEAIHLLNQGFHAEAIDRLDRALDGGALGAAQMDGRLAITLPLSARINQGGSGGPLLGFVDELKLTPEERAEIIDAQALQLRGTALRLIGETEEARSSFLAAYGRAIAVRDGRVVSITRLRSQVLGELAAVEESRGEFGAAETYLRNGLAILEVQYPERRAVSGAQARLASFLLRRGRESEALDLYKTVIDRAVGKRDAVTGFVNQLAPYYTLLAHRVAGDPSAAEDFFKATQVLVRPGVAETQAILARELSAKSDDGARLFRQAISLDRDIERTRIRYQTLLRAERNAAVEQELAELSQQVDALEQQQLLTQAALSDYPQYRVVSPRSTELSEFRDTLEEGEAYARLAIVGGDVFLFYADKQTAKSSKLDLTEQDLDFYVDMLRGSISIFEAGQYVTYPYEVGLAYELYGKIFGSVLAELEGIDHLIFEPDGAMLRLPVDILVTDAASVAAYGQRSARADGDVFDFTGVNWLARDRRVSTAVSAQAFVDARKVERSSASREYLGMGENVAIGNNPSPAIRAVLAGGSDNCGWDAAVWNAPIDDTELVTARRIVGEGQSELMTGADFTDVLIREKDDLDDFRVLHFATHGLVTPPSPTCPSKPSLLTSFGGSDSDGLLSFEEIFALNLDADIIILSACDTAGEASIEATRSAGVATGGGTALDGLVRSFIGAGGRAVMASHWPAPDDYDATERLMSEMFRAGRSNSIGQALRQSQAALMDSPDTSHPYYWGGFAIIGDAARPLLSDQLAAADEAAGDPDTMVGQ</sequence>
<evidence type="ECO:0000313" key="4">
    <source>
        <dbReference type="EMBL" id="MXP46156.1"/>
    </source>
</evidence>
<dbReference type="Pfam" id="PF12770">
    <property type="entry name" value="CHAT"/>
    <property type="match status" value="1"/>
</dbReference>
<dbReference type="RefSeq" id="WP_160729419.1">
    <property type="nucleotide sequence ID" value="NZ_WTYP01000001.1"/>
</dbReference>
<evidence type="ECO:0000313" key="5">
    <source>
        <dbReference type="Proteomes" id="UP000471435"/>
    </source>
</evidence>
<dbReference type="SUPFAM" id="SSF48452">
    <property type="entry name" value="TPR-like"/>
    <property type="match status" value="2"/>
</dbReference>
<reference evidence="4 5" key="1">
    <citation type="submission" date="2019-12" db="EMBL/GenBank/DDBJ databases">
        <title>Genomic-based taxomic classification of the family Erythrobacteraceae.</title>
        <authorList>
            <person name="Xu L."/>
        </authorList>
    </citation>
    <scope>NUCLEOTIDE SEQUENCE [LARGE SCALE GENOMIC DNA]</scope>
    <source>
        <strain evidence="4 5">SW-109</strain>
    </source>
</reference>
<keyword evidence="1" id="KW-0175">Coiled coil</keyword>
<feature type="domain" description="CHAT" evidence="3">
    <location>
        <begin position="687"/>
        <end position="1018"/>
    </location>
</feature>
<proteinExistence type="predicted"/>
<dbReference type="Gene3D" id="1.25.40.10">
    <property type="entry name" value="Tetratricopeptide repeat domain"/>
    <property type="match status" value="2"/>
</dbReference>
<name>A0A6I4UZF5_9SPHN</name>